<dbReference type="SMART" id="SM00868">
    <property type="entry name" value="zf-AD"/>
    <property type="match status" value="1"/>
</dbReference>
<evidence type="ECO:0000313" key="10">
    <source>
        <dbReference type="RefSeq" id="XP_034116544.1"/>
    </source>
</evidence>
<feature type="binding site" evidence="6">
    <location>
        <position position="63"/>
    </location>
    <ligand>
        <name>Zn(2+)</name>
        <dbReference type="ChEBI" id="CHEBI:29105"/>
    </ligand>
</feature>
<feature type="binding site" evidence="6">
    <location>
        <position position="18"/>
    </location>
    <ligand>
        <name>Zn(2+)</name>
        <dbReference type="ChEBI" id="CHEBI:29105"/>
    </ligand>
</feature>
<keyword evidence="1 6" id="KW-0479">Metal-binding</keyword>
<dbReference type="PROSITE" id="PS00028">
    <property type="entry name" value="ZINC_FINGER_C2H2_1"/>
    <property type="match status" value="5"/>
</dbReference>
<evidence type="ECO:0000256" key="3">
    <source>
        <dbReference type="ARBA" id="ARBA00022771"/>
    </source>
</evidence>
<feature type="domain" description="C2H2-type" evidence="7">
    <location>
        <begin position="383"/>
        <end position="410"/>
    </location>
</feature>
<evidence type="ECO:0000313" key="9">
    <source>
        <dbReference type="Proteomes" id="UP000515160"/>
    </source>
</evidence>
<evidence type="ECO:0000259" key="8">
    <source>
        <dbReference type="PROSITE" id="PS51915"/>
    </source>
</evidence>
<dbReference type="Gene3D" id="3.40.1800.20">
    <property type="match status" value="1"/>
</dbReference>
<feature type="domain" description="C2H2-type" evidence="7">
    <location>
        <begin position="355"/>
        <end position="382"/>
    </location>
</feature>
<protein>
    <submittedName>
        <fullName evidence="10">Zinc finger protein weckle-like isoform X1</fullName>
    </submittedName>
</protein>
<dbReference type="GO" id="GO:0005634">
    <property type="term" value="C:nucleus"/>
    <property type="evidence" value="ECO:0007669"/>
    <property type="project" value="InterPro"/>
</dbReference>
<accession>A0A6P8XTM2</accession>
<keyword evidence="3 5" id="KW-0863">Zinc-finger</keyword>
<gene>
    <name evidence="10" type="primary">LOC117576097</name>
</gene>
<evidence type="ECO:0000256" key="6">
    <source>
        <dbReference type="PROSITE-ProRule" id="PRU01263"/>
    </source>
</evidence>
<dbReference type="InterPro" id="IPR036236">
    <property type="entry name" value="Znf_C2H2_sf"/>
</dbReference>
<evidence type="ECO:0000256" key="5">
    <source>
        <dbReference type="PROSITE-ProRule" id="PRU00042"/>
    </source>
</evidence>
<feature type="domain" description="C2H2-type" evidence="7">
    <location>
        <begin position="410"/>
        <end position="437"/>
    </location>
</feature>
<feature type="domain" description="C2H2-type" evidence="7">
    <location>
        <begin position="438"/>
        <end position="465"/>
    </location>
</feature>
<dbReference type="PROSITE" id="PS50157">
    <property type="entry name" value="ZINC_FINGER_C2H2_2"/>
    <property type="match status" value="6"/>
</dbReference>
<dbReference type="SMART" id="SM00355">
    <property type="entry name" value="ZnF_C2H2"/>
    <property type="match status" value="6"/>
</dbReference>
<keyword evidence="2" id="KW-0677">Repeat</keyword>
<feature type="domain" description="C2H2-type" evidence="7">
    <location>
        <begin position="326"/>
        <end position="354"/>
    </location>
</feature>
<dbReference type="AlphaFoldDB" id="A0A6P8XTM2"/>
<organism evidence="9 10">
    <name type="scientific">Drosophila albomicans</name>
    <name type="common">Fruit fly</name>
    <dbReference type="NCBI Taxonomy" id="7291"/>
    <lineage>
        <taxon>Eukaryota</taxon>
        <taxon>Metazoa</taxon>
        <taxon>Ecdysozoa</taxon>
        <taxon>Arthropoda</taxon>
        <taxon>Hexapoda</taxon>
        <taxon>Insecta</taxon>
        <taxon>Pterygota</taxon>
        <taxon>Neoptera</taxon>
        <taxon>Endopterygota</taxon>
        <taxon>Diptera</taxon>
        <taxon>Brachycera</taxon>
        <taxon>Muscomorpha</taxon>
        <taxon>Ephydroidea</taxon>
        <taxon>Drosophilidae</taxon>
        <taxon>Drosophila</taxon>
    </lineage>
</organism>
<sequence>MTKLKTKLNIQHHWLNWCRLCANDDASNNVRDNDLYMRLISKCFDVEIGLEEPALGAMLCSDCYTLMNDLINFIEIVNKVQPIFELLRHTEDGDHIDVLSLRQQYGLQTNFKIELTDVQMLSDDDKEDALVRRKRGRPRINKTTAENTCEEEQSINVEVLPLEVYEEGVEEDLVENHIWLEDVEQLEAQKVSNVINRKRGRSPVTLKIEKLESTAPYEDLDVLSQNSATESVYEVKLEPDKSKDLINDSHNAVDTEATPIKRKRGRPRKNQIQMIEAVNLNDVTNASKCKNMALARLLLASPEPESHITEIDAEDEQSNSLTRRAVTCNICHKELSSESGLRQHNERVHMKRKPVVCDCCGKRVNNSSELKEHMLVHTDERPFSCPVCSASFKNKKRLNIHSQTHGMPKYECEICGKKLQTRAIWNKHKYVHSNERRFKCTICGTATKHSTALKVHLLSHTGFRPYACKYCNKAFASGANCRDHKMKKHPEEFAKDDDKSSRIQSVPTLDELRALAEGMEKGERLRKPRYSNNK</sequence>
<dbReference type="InterPro" id="IPR013087">
    <property type="entry name" value="Znf_C2H2_type"/>
</dbReference>
<proteinExistence type="predicted"/>
<reference evidence="10" key="1">
    <citation type="submission" date="2025-08" db="UniProtKB">
        <authorList>
            <consortium name="RefSeq"/>
        </authorList>
    </citation>
    <scope>IDENTIFICATION</scope>
    <source>
        <strain evidence="10">15112-1751.03</strain>
        <tissue evidence="10">Whole Adult</tissue>
    </source>
</reference>
<feature type="binding site" evidence="6">
    <location>
        <position position="60"/>
    </location>
    <ligand>
        <name>Zn(2+)</name>
        <dbReference type="ChEBI" id="CHEBI:29105"/>
    </ligand>
</feature>
<dbReference type="Proteomes" id="UP000515160">
    <property type="component" value="Chromosome 2R"/>
</dbReference>
<dbReference type="Pfam" id="PF13912">
    <property type="entry name" value="zf-C2H2_6"/>
    <property type="match status" value="2"/>
</dbReference>
<dbReference type="OrthoDB" id="6077919at2759"/>
<dbReference type="InterPro" id="IPR012934">
    <property type="entry name" value="Znf_AD"/>
</dbReference>
<dbReference type="RefSeq" id="XP_034116544.1">
    <property type="nucleotide sequence ID" value="XM_034260653.2"/>
</dbReference>
<name>A0A6P8XTM2_DROAB</name>
<dbReference type="SUPFAM" id="SSF57667">
    <property type="entry name" value="beta-beta-alpha zinc fingers"/>
    <property type="match status" value="3"/>
</dbReference>
<keyword evidence="4 6" id="KW-0862">Zinc</keyword>
<dbReference type="FunFam" id="3.30.160.60:FF:000446">
    <property type="entry name" value="Zinc finger protein"/>
    <property type="match status" value="1"/>
</dbReference>
<feature type="domain" description="ZAD" evidence="8">
    <location>
        <begin position="16"/>
        <end position="87"/>
    </location>
</feature>
<dbReference type="Pfam" id="PF00096">
    <property type="entry name" value="zf-C2H2"/>
    <property type="match status" value="2"/>
</dbReference>
<evidence type="ECO:0000256" key="4">
    <source>
        <dbReference type="ARBA" id="ARBA00022833"/>
    </source>
</evidence>
<evidence type="ECO:0000256" key="1">
    <source>
        <dbReference type="ARBA" id="ARBA00022723"/>
    </source>
</evidence>
<evidence type="ECO:0000256" key="2">
    <source>
        <dbReference type="ARBA" id="ARBA00022737"/>
    </source>
</evidence>
<feature type="binding site" evidence="6">
    <location>
        <position position="21"/>
    </location>
    <ligand>
        <name>Zn(2+)</name>
        <dbReference type="ChEBI" id="CHEBI:29105"/>
    </ligand>
</feature>
<dbReference type="GeneID" id="117576097"/>
<dbReference type="PANTHER" id="PTHR24379:SF117">
    <property type="entry name" value="ZINC FINGER PROTEIN WECKLE"/>
    <property type="match status" value="1"/>
</dbReference>
<dbReference type="PROSITE" id="PS51915">
    <property type="entry name" value="ZAD"/>
    <property type="match status" value="1"/>
</dbReference>
<feature type="domain" description="C2H2-type" evidence="7">
    <location>
        <begin position="466"/>
        <end position="494"/>
    </location>
</feature>
<dbReference type="PANTHER" id="PTHR24379">
    <property type="entry name" value="KRAB AND ZINC FINGER DOMAIN-CONTAINING"/>
    <property type="match status" value="1"/>
</dbReference>
<dbReference type="GO" id="GO:0008270">
    <property type="term" value="F:zinc ion binding"/>
    <property type="evidence" value="ECO:0007669"/>
    <property type="project" value="UniProtKB-UniRule"/>
</dbReference>
<keyword evidence="9" id="KW-1185">Reference proteome</keyword>
<evidence type="ECO:0000259" key="7">
    <source>
        <dbReference type="PROSITE" id="PS50157"/>
    </source>
</evidence>
<dbReference type="SUPFAM" id="SSF57716">
    <property type="entry name" value="Glucocorticoid receptor-like (DNA-binding domain)"/>
    <property type="match status" value="1"/>
</dbReference>
<dbReference type="Gene3D" id="3.30.160.60">
    <property type="entry name" value="Classic Zinc Finger"/>
    <property type="match status" value="4"/>
</dbReference>